<dbReference type="InterPro" id="IPR000792">
    <property type="entry name" value="Tscrpt_reg_LuxR_C"/>
</dbReference>
<feature type="domain" description="HTH luxR-type" evidence="6">
    <location>
        <begin position="149"/>
        <end position="214"/>
    </location>
</feature>
<dbReference type="SUPFAM" id="SSF52172">
    <property type="entry name" value="CheY-like"/>
    <property type="match status" value="1"/>
</dbReference>
<keyword evidence="4" id="KW-0804">Transcription</keyword>
<dbReference type="Gene3D" id="3.40.50.2300">
    <property type="match status" value="1"/>
</dbReference>
<evidence type="ECO:0000313" key="9">
    <source>
        <dbReference type="Proteomes" id="UP001202922"/>
    </source>
</evidence>
<dbReference type="PROSITE" id="PS50043">
    <property type="entry name" value="HTH_LUXR_2"/>
    <property type="match status" value="1"/>
</dbReference>
<keyword evidence="9" id="KW-1185">Reference proteome</keyword>
<dbReference type="Pfam" id="PF00196">
    <property type="entry name" value="GerE"/>
    <property type="match status" value="1"/>
</dbReference>
<evidence type="ECO:0000256" key="5">
    <source>
        <dbReference type="PROSITE-ProRule" id="PRU00169"/>
    </source>
</evidence>
<keyword evidence="2" id="KW-0805">Transcription regulation</keyword>
<dbReference type="PROSITE" id="PS50110">
    <property type="entry name" value="RESPONSE_REGULATORY"/>
    <property type="match status" value="1"/>
</dbReference>
<sequence>MIRILIADDQALLRAGFRALLDAEPDMEVVGEAGTGAEAVAQAGRLTPDVVLMDIRMPGGDGLEATRRILEAQPEGVRIIILTTFELDEYVTGAIRSGASGFLVKDTDPDELIRAVRAVHEGDAMLSPSVTRRLLERLAAERPSTPNTAPVDVAQLTEREREVVALVGHGLNNAEIGARLYITPLTAKTHVSRAMTKFGLRDRAQLVVLAYESGLVRPGWLG</sequence>
<dbReference type="SMART" id="SM00421">
    <property type="entry name" value="HTH_LUXR"/>
    <property type="match status" value="1"/>
</dbReference>
<evidence type="ECO:0000313" key="8">
    <source>
        <dbReference type="EMBL" id="MCH6471267.1"/>
    </source>
</evidence>
<comment type="caution">
    <text evidence="8">The sequence shown here is derived from an EMBL/GenBank/DDBJ whole genome shotgun (WGS) entry which is preliminary data.</text>
</comment>
<dbReference type="Proteomes" id="UP001202922">
    <property type="component" value="Unassembled WGS sequence"/>
</dbReference>
<dbReference type="CDD" id="cd17535">
    <property type="entry name" value="REC_NarL-like"/>
    <property type="match status" value="1"/>
</dbReference>
<evidence type="ECO:0000259" key="6">
    <source>
        <dbReference type="PROSITE" id="PS50043"/>
    </source>
</evidence>
<dbReference type="EMBL" id="JAKZBV010000001">
    <property type="protein sequence ID" value="MCH6471267.1"/>
    <property type="molecule type" value="Genomic_DNA"/>
</dbReference>
<reference evidence="8 9" key="1">
    <citation type="submission" date="2022-03" db="EMBL/GenBank/DDBJ databases">
        <title>Sinomonas sp. isolated from a soil.</title>
        <authorList>
            <person name="Han J."/>
            <person name="Kim D.-U."/>
        </authorList>
    </citation>
    <scope>NUCLEOTIDE SEQUENCE [LARGE SCALE GENOMIC DNA]</scope>
    <source>
        <strain evidence="8 9">5-5</strain>
    </source>
</reference>
<evidence type="ECO:0000256" key="3">
    <source>
        <dbReference type="ARBA" id="ARBA00023125"/>
    </source>
</evidence>
<dbReference type="PANTHER" id="PTHR43214:SF24">
    <property type="entry name" value="TRANSCRIPTIONAL REGULATORY PROTEIN NARL-RELATED"/>
    <property type="match status" value="1"/>
</dbReference>
<dbReference type="InterPro" id="IPR058245">
    <property type="entry name" value="NreC/VraR/RcsB-like_REC"/>
</dbReference>
<dbReference type="SMART" id="SM00448">
    <property type="entry name" value="REC"/>
    <property type="match status" value="1"/>
</dbReference>
<feature type="modified residue" description="4-aspartylphosphate" evidence="5">
    <location>
        <position position="54"/>
    </location>
</feature>
<evidence type="ECO:0000256" key="2">
    <source>
        <dbReference type="ARBA" id="ARBA00023015"/>
    </source>
</evidence>
<dbReference type="InterPro" id="IPR011006">
    <property type="entry name" value="CheY-like_superfamily"/>
</dbReference>
<gene>
    <name evidence="8" type="ORF">L0M17_15005</name>
</gene>
<organism evidence="8 9">
    <name type="scientific">Sinomonas terrae</name>
    <dbReference type="NCBI Taxonomy" id="2908838"/>
    <lineage>
        <taxon>Bacteria</taxon>
        <taxon>Bacillati</taxon>
        <taxon>Actinomycetota</taxon>
        <taxon>Actinomycetes</taxon>
        <taxon>Micrococcales</taxon>
        <taxon>Micrococcaceae</taxon>
        <taxon>Sinomonas</taxon>
    </lineage>
</organism>
<keyword evidence="1 5" id="KW-0597">Phosphoprotein</keyword>
<evidence type="ECO:0000256" key="1">
    <source>
        <dbReference type="ARBA" id="ARBA00022553"/>
    </source>
</evidence>
<keyword evidence="3" id="KW-0238">DNA-binding</keyword>
<dbReference type="Pfam" id="PF00072">
    <property type="entry name" value="Response_reg"/>
    <property type="match status" value="1"/>
</dbReference>
<feature type="domain" description="Response regulatory" evidence="7">
    <location>
        <begin position="3"/>
        <end position="120"/>
    </location>
</feature>
<dbReference type="PRINTS" id="PR00038">
    <property type="entry name" value="HTHLUXR"/>
</dbReference>
<protein>
    <submittedName>
        <fullName evidence="8">Response regulator transcription factor</fullName>
    </submittedName>
</protein>
<evidence type="ECO:0000259" key="7">
    <source>
        <dbReference type="PROSITE" id="PS50110"/>
    </source>
</evidence>
<dbReference type="InterPro" id="IPR016032">
    <property type="entry name" value="Sig_transdc_resp-reg_C-effctor"/>
</dbReference>
<name>A0ABS9U4D8_9MICC</name>
<dbReference type="RefSeq" id="WP_241054940.1">
    <property type="nucleotide sequence ID" value="NZ_JAKZBV010000001.1"/>
</dbReference>
<dbReference type="SUPFAM" id="SSF46894">
    <property type="entry name" value="C-terminal effector domain of the bipartite response regulators"/>
    <property type="match status" value="1"/>
</dbReference>
<accession>A0ABS9U4D8</accession>
<dbReference type="CDD" id="cd06170">
    <property type="entry name" value="LuxR_C_like"/>
    <property type="match status" value="1"/>
</dbReference>
<dbReference type="InterPro" id="IPR001789">
    <property type="entry name" value="Sig_transdc_resp-reg_receiver"/>
</dbReference>
<evidence type="ECO:0000256" key="4">
    <source>
        <dbReference type="ARBA" id="ARBA00023163"/>
    </source>
</evidence>
<dbReference type="PANTHER" id="PTHR43214">
    <property type="entry name" value="TWO-COMPONENT RESPONSE REGULATOR"/>
    <property type="match status" value="1"/>
</dbReference>
<dbReference type="InterPro" id="IPR039420">
    <property type="entry name" value="WalR-like"/>
</dbReference>
<proteinExistence type="predicted"/>